<keyword evidence="12" id="KW-1185">Reference proteome</keyword>
<dbReference type="Gene3D" id="3.30.565.10">
    <property type="entry name" value="Histidine kinase-like ATPase, C-terminal domain"/>
    <property type="match status" value="1"/>
</dbReference>
<comment type="catalytic activity">
    <reaction evidence="1">
        <text>ATP + protein L-histidine = ADP + protein N-phospho-L-histidine.</text>
        <dbReference type="EC" id="2.7.13.3"/>
    </reaction>
</comment>
<comment type="caution">
    <text evidence="11">The sequence shown here is derived from an EMBL/GenBank/DDBJ whole genome shotgun (WGS) entry which is preliminary data.</text>
</comment>
<name>A0ABN2YX74_9ACTN</name>
<keyword evidence="6 11" id="KW-0418">Kinase</keyword>
<feature type="domain" description="Histidine kinase" evidence="10">
    <location>
        <begin position="290"/>
        <end position="377"/>
    </location>
</feature>
<evidence type="ECO:0000256" key="8">
    <source>
        <dbReference type="ARBA" id="ARBA00023012"/>
    </source>
</evidence>
<dbReference type="GO" id="GO:0016301">
    <property type="term" value="F:kinase activity"/>
    <property type="evidence" value="ECO:0007669"/>
    <property type="project" value="UniProtKB-KW"/>
</dbReference>
<evidence type="ECO:0000256" key="3">
    <source>
        <dbReference type="ARBA" id="ARBA00022553"/>
    </source>
</evidence>
<evidence type="ECO:0000256" key="1">
    <source>
        <dbReference type="ARBA" id="ARBA00000085"/>
    </source>
</evidence>
<evidence type="ECO:0000256" key="9">
    <source>
        <dbReference type="SAM" id="Coils"/>
    </source>
</evidence>
<dbReference type="InterPro" id="IPR050482">
    <property type="entry name" value="Sensor_HK_TwoCompSys"/>
</dbReference>
<dbReference type="EMBL" id="BAAAQQ010000014">
    <property type="protein sequence ID" value="GAA2133465.1"/>
    <property type="molecule type" value="Genomic_DNA"/>
</dbReference>
<dbReference type="PANTHER" id="PTHR24421:SF10">
    <property type="entry name" value="NITRATE_NITRITE SENSOR PROTEIN NARQ"/>
    <property type="match status" value="1"/>
</dbReference>
<evidence type="ECO:0000313" key="12">
    <source>
        <dbReference type="Proteomes" id="UP001500575"/>
    </source>
</evidence>
<accession>A0ABN2YX74</accession>
<evidence type="ECO:0000256" key="2">
    <source>
        <dbReference type="ARBA" id="ARBA00012438"/>
    </source>
</evidence>
<dbReference type="InterPro" id="IPR036890">
    <property type="entry name" value="HATPase_C_sf"/>
</dbReference>
<dbReference type="Proteomes" id="UP001500575">
    <property type="component" value="Unassembled WGS sequence"/>
</dbReference>
<keyword evidence="8" id="KW-0902">Two-component regulatory system</keyword>
<evidence type="ECO:0000259" key="10">
    <source>
        <dbReference type="PROSITE" id="PS50109"/>
    </source>
</evidence>
<keyword evidence="3" id="KW-0597">Phosphoprotein</keyword>
<evidence type="ECO:0000256" key="7">
    <source>
        <dbReference type="ARBA" id="ARBA00022840"/>
    </source>
</evidence>
<dbReference type="PANTHER" id="PTHR24421">
    <property type="entry name" value="NITRATE/NITRITE SENSOR PROTEIN NARX-RELATED"/>
    <property type="match status" value="1"/>
</dbReference>
<dbReference type="Pfam" id="PF23539">
    <property type="entry name" value="DUF7134"/>
    <property type="match status" value="1"/>
</dbReference>
<evidence type="ECO:0000256" key="5">
    <source>
        <dbReference type="ARBA" id="ARBA00022741"/>
    </source>
</evidence>
<dbReference type="RefSeq" id="WP_344305525.1">
    <property type="nucleotide sequence ID" value="NZ_BAAAQQ010000014.1"/>
</dbReference>
<proteinExistence type="predicted"/>
<protein>
    <recommendedName>
        <fullName evidence="2">histidine kinase</fullName>
        <ecNumber evidence="2">2.7.13.3</ecNumber>
    </recommendedName>
</protein>
<dbReference type="Pfam" id="PF02518">
    <property type="entry name" value="HATPase_c"/>
    <property type="match status" value="1"/>
</dbReference>
<dbReference type="InterPro" id="IPR005467">
    <property type="entry name" value="His_kinase_dom"/>
</dbReference>
<dbReference type="SUPFAM" id="SSF55874">
    <property type="entry name" value="ATPase domain of HSP90 chaperone/DNA topoisomerase II/histidine kinase"/>
    <property type="match status" value="1"/>
</dbReference>
<keyword evidence="5" id="KW-0547">Nucleotide-binding</keyword>
<dbReference type="PROSITE" id="PS50109">
    <property type="entry name" value="HIS_KIN"/>
    <property type="match status" value="1"/>
</dbReference>
<dbReference type="InterPro" id="IPR003594">
    <property type="entry name" value="HATPase_dom"/>
</dbReference>
<feature type="coiled-coil region" evidence="9">
    <location>
        <begin position="149"/>
        <end position="176"/>
    </location>
</feature>
<dbReference type="EC" id="2.7.13.3" evidence="2"/>
<organism evidence="11 12">
    <name type="scientific">Nocardioides bigeumensis</name>
    <dbReference type="NCBI Taxonomy" id="433657"/>
    <lineage>
        <taxon>Bacteria</taxon>
        <taxon>Bacillati</taxon>
        <taxon>Actinomycetota</taxon>
        <taxon>Actinomycetes</taxon>
        <taxon>Propionibacteriales</taxon>
        <taxon>Nocardioidaceae</taxon>
        <taxon>Nocardioides</taxon>
    </lineage>
</organism>
<reference evidence="11 12" key="1">
    <citation type="journal article" date="2019" name="Int. J. Syst. Evol. Microbiol.">
        <title>The Global Catalogue of Microorganisms (GCM) 10K type strain sequencing project: providing services to taxonomists for standard genome sequencing and annotation.</title>
        <authorList>
            <consortium name="The Broad Institute Genomics Platform"/>
            <consortium name="The Broad Institute Genome Sequencing Center for Infectious Disease"/>
            <person name="Wu L."/>
            <person name="Ma J."/>
        </authorList>
    </citation>
    <scope>NUCLEOTIDE SEQUENCE [LARGE SCALE GENOMIC DNA]</scope>
    <source>
        <strain evidence="11 12">JCM 16021</strain>
    </source>
</reference>
<evidence type="ECO:0000256" key="4">
    <source>
        <dbReference type="ARBA" id="ARBA00022679"/>
    </source>
</evidence>
<evidence type="ECO:0000256" key="6">
    <source>
        <dbReference type="ARBA" id="ARBA00022777"/>
    </source>
</evidence>
<dbReference type="InterPro" id="IPR011712">
    <property type="entry name" value="Sig_transdc_His_kin_sub3_dim/P"/>
</dbReference>
<keyword evidence="9" id="KW-0175">Coiled coil</keyword>
<gene>
    <name evidence="11" type="ORF">GCM10009843_38930</name>
</gene>
<dbReference type="CDD" id="cd16917">
    <property type="entry name" value="HATPase_UhpB-NarQ-NarX-like"/>
    <property type="match status" value="1"/>
</dbReference>
<evidence type="ECO:0000313" key="11">
    <source>
        <dbReference type="EMBL" id="GAA2133465.1"/>
    </source>
</evidence>
<dbReference type="Gene3D" id="1.20.5.1930">
    <property type="match status" value="1"/>
</dbReference>
<keyword evidence="7" id="KW-0067">ATP-binding</keyword>
<keyword evidence="4" id="KW-0808">Transferase</keyword>
<dbReference type="Pfam" id="PF07730">
    <property type="entry name" value="HisKA_3"/>
    <property type="match status" value="1"/>
</dbReference>
<dbReference type="InterPro" id="IPR055558">
    <property type="entry name" value="DUF7134"/>
</dbReference>
<dbReference type="SMART" id="SM00387">
    <property type="entry name" value="HATPase_c"/>
    <property type="match status" value="1"/>
</dbReference>
<sequence>MKSRFALRPPLVDVVIALAFVAMTVAEGLFSPLVTDPTRHLLVAGTAMAALAWRRLYPVPVAVVVVTGNIVINPQGEFTLLLSLVLVCFTVGYEAKPPMHYAGLALVTVPFILVSIQERLEPSDLAAACVFFVGPWLVGNVLRSRVASADEAVARAARLEREAELEAATARAEERTRIARELHDIVSHSISVVTIQTQAVRRRLGPDNAREAADLAAVEATAREALAEMRRLFGVLRDEGGNSPGLAPQPGLSELERLVRNVNGGDLRARLEVEGEPVPLSPGVDLAAYRIAQEGLTNAVRHSGASEAVVRLRYSPRRLEIEVSDNGRGLNGRAASTSGGHGLVGIRERVALYNGTVSLEPGATGGTRLAASLPLAEEAVGR</sequence>